<dbReference type="InterPro" id="IPR001680">
    <property type="entry name" value="WD40_rpt"/>
</dbReference>
<comment type="caution">
    <text evidence="6">The sequence shown here is derived from an EMBL/GenBank/DDBJ whole genome shotgun (WGS) entry which is preliminary data.</text>
</comment>
<dbReference type="PROSITE" id="PS50294">
    <property type="entry name" value="WD_REPEATS_REGION"/>
    <property type="match status" value="3"/>
</dbReference>
<dbReference type="AlphaFoldDB" id="A0A9P6N2X5"/>
<protein>
    <recommendedName>
        <fullName evidence="8">Wd repeat protein</fullName>
    </recommendedName>
</protein>
<keyword evidence="2 4" id="KW-0853">WD repeat</keyword>
<proteinExistence type="inferred from homology"/>
<evidence type="ECO:0000256" key="3">
    <source>
        <dbReference type="ARBA" id="ARBA00022737"/>
    </source>
</evidence>
<dbReference type="PROSITE" id="PS00678">
    <property type="entry name" value="WD_REPEATS_1"/>
    <property type="match status" value="1"/>
</dbReference>
<comment type="similarity">
    <text evidence="1">Belongs to the WD repeat WDR48 family.</text>
</comment>
<feature type="repeat" description="WD" evidence="4">
    <location>
        <begin position="232"/>
        <end position="273"/>
    </location>
</feature>
<feature type="compositionally biased region" description="Polar residues" evidence="5">
    <location>
        <begin position="752"/>
        <end position="768"/>
    </location>
</feature>
<dbReference type="CDD" id="cd00200">
    <property type="entry name" value="WD40"/>
    <property type="match status" value="1"/>
</dbReference>
<gene>
    <name evidence="6" type="ORF">BGZ80_009982</name>
</gene>
<feature type="region of interest" description="Disordered" evidence="5">
    <location>
        <begin position="992"/>
        <end position="1073"/>
    </location>
</feature>
<evidence type="ECO:0000313" key="6">
    <source>
        <dbReference type="EMBL" id="KAG0023247.1"/>
    </source>
</evidence>
<evidence type="ECO:0000313" key="7">
    <source>
        <dbReference type="Proteomes" id="UP000703661"/>
    </source>
</evidence>
<feature type="region of interest" description="Disordered" evidence="5">
    <location>
        <begin position="823"/>
        <end position="846"/>
    </location>
</feature>
<dbReference type="InterPro" id="IPR015943">
    <property type="entry name" value="WD40/YVTN_repeat-like_dom_sf"/>
</dbReference>
<feature type="compositionally biased region" description="Low complexity" evidence="5">
    <location>
        <begin position="682"/>
        <end position="696"/>
    </location>
</feature>
<sequence>MFQRPAVTQRISYVLRKDENRNAHLLGVNALALDTTTLTANPPPNTLHYESNHNERRHHSHKYHVPGGILYTGGRDGMIAAWDLHFEGLPPSTFRQSFNHHTDWVNDIVLCHNGETLVSASSDRTVKLVRPHSRDPTSHIIGTHGDYVKTLAYASGPGWVASGGLDKTVNIWDIKEGRSGQFASLGSIPETSSKASIYALACNPSGTVLATGSPEKIIRVWDPRSGQRITKFAGHTDIIRALLISESGDTILSASSDTTIKLWSLTAQRCITTFTMHSDSVWSLYSDHPELATFYGGGKDGLVTKTEINRYNPQHHGDEVEDPGQCVVICKADAGVARLVAHDNARIWTATSSSSVYQWPDIPTRANRSPEMTESIIPANLLKLNLDESTFTEPEHYYPASTVYSAASLGSVFANNRDKYSQHSSEDDEGLITPIFEEPENEIEGEHGLIKCVILNNRRMVVTEDKCGEVALWDIIKCVQLETYTGRKLDEVVNELNTVESVPTWCTVDTRIGALTVHMDEGRCFDAEVYVDEIEETPDPERPEDQRIVIGKWVLKNLFEKYIPVHIDAYDKESLRIAHQEETSVAVPTTVVTNERSEVDGQSGTQEGDPANPSNESRPTANTSQEGSKGPSSEPPASSSEGSKVNSSTTTPQDQSALNSQQQQSSGTTLSASNSPRQGPVSTSSSTAPASTGKASNSGSTLATPPVSSSSQPPPSPASAPSSSNGFMGRLKHSVKKLARTPSAEQKFENGRPTSSKKGAGNTASKQPSGPAIPENAATPAPNVTVAAATAGSGLETGAAASVTSSPSTTTVDTTTATGGLGLGLLKSEDDQSVSDTVSSYSTESLTSPVLQLPNPAISVRPPHPPFTPPTHMDCPTVEIPPHIPVIISEQSREASSSVDLYRGSVGSLGHDYVPIVQVIPTWLLEVLLKNMIPVKETPKVSFILRPHHDQEAAVAAGLNRLGELPGGTPRLTAPRMLRTRKVIGHVMEKLGLAPPKHIPTSSDTPQQDDSQAGVNGASTSNLNLVQPNNTSSSDNGSEPTGLAVSEAPQEKDATQSKPKEEEEEEEYMRQEDLRPENWLEILCNDQVLLPTTTLATIRTHYWKTGGDVVLTYRYKLRTAGTPVASNLTVAQPSQQTVSA</sequence>
<dbReference type="InterPro" id="IPR036322">
    <property type="entry name" value="WD40_repeat_dom_sf"/>
</dbReference>
<feature type="compositionally biased region" description="Low complexity" evidence="5">
    <location>
        <begin position="653"/>
        <end position="666"/>
    </location>
</feature>
<dbReference type="Proteomes" id="UP000703661">
    <property type="component" value="Unassembled WGS sequence"/>
</dbReference>
<dbReference type="InterPro" id="IPR021772">
    <property type="entry name" value="WDR48/Bun107"/>
</dbReference>
<evidence type="ECO:0000256" key="2">
    <source>
        <dbReference type="ARBA" id="ARBA00022574"/>
    </source>
</evidence>
<feature type="compositionally biased region" description="Low complexity" evidence="5">
    <location>
        <begin position="624"/>
        <end position="643"/>
    </location>
</feature>
<dbReference type="SMART" id="SM00320">
    <property type="entry name" value="WD40"/>
    <property type="match status" value="8"/>
</dbReference>
<reference evidence="6" key="1">
    <citation type="journal article" date="2020" name="Fungal Divers.">
        <title>Resolving the Mortierellaceae phylogeny through synthesis of multi-gene phylogenetics and phylogenomics.</title>
        <authorList>
            <person name="Vandepol N."/>
            <person name="Liber J."/>
            <person name="Desiro A."/>
            <person name="Na H."/>
            <person name="Kennedy M."/>
            <person name="Barry K."/>
            <person name="Grigoriev I.V."/>
            <person name="Miller A.N."/>
            <person name="O'Donnell K."/>
            <person name="Stajich J.E."/>
            <person name="Bonito G."/>
        </authorList>
    </citation>
    <scope>NUCLEOTIDE SEQUENCE</scope>
    <source>
        <strain evidence="6">NRRL 2769</strain>
    </source>
</reference>
<evidence type="ECO:0000256" key="5">
    <source>
        <dbReference type="SAM" id="MobiDB-lite"/>
    </source>
</evidence>
<dbReference type="Pfam" id="PF00400">
    <property type="entry name" value="WD40"/>
    <property type="match status" value="4"/>
</dbReference>
<dbReference type="PANTHER" id="PTHR19862">
    <property type="entry name" value="WD REPEAT-CONTAINING PROTEIN 48"/>
    <property type="match status" value="1"/>
</dbReference>
<feature type="compositionally biased region" description="Basic residues" evidence="5">
    <location>
        <begin position="730"/>
        <end position="739"/>
    </location>
</feature>
<dbReference type="Gene3D" id="2.130.10.10">
    <property type="entry name" value="YVTN repeat-like/Quinoprotein amine dehydrogenase"/>
    <property type="match status" value="2"/>
</dbReference>
<feature type="repeat" description="WD" evidence="4">
    <location>
        <begin position="141"/>
        <end position="182"/>
    </location>
</feature>
<feature type="repeat" description="WD" evidence="4">
    <location>
        <begin position="190"/>
        <end position="231"/>
    </location>
</feature>
<dbReference type="InterPro" id="IPR051246">
    <property type="entry name" value="WDR48"/>
</dbReference>
<dbReference type="PROSITE" id="PS50082">
    <property type="entry name" value="WD_REPEATS_2"/>
    <property type="match status" value="4"/>
</dbReference>
<feature type="repeat" description="WD" evidence="4">
    <location>
        <begin position="98"/>
        <end position="128"/>
    </location>
</feature>
<dbReference type="EMBL" id="JAAAID010000065">
    <property type="protein sequence ID" value="KAG0023247.1"/>
    <property type="molecule type" value="Genomic_DNA"/>
</dbReference>
<dbReference type="GO" id="GO:0000724">
    <property type="term" value="P:double-strand break repair via homologous recombination"/>
    <property type="evidence" value="ECO:0007669"/>
    <property type="project" value="TreeGrafter"/>
</dbReference>
<evidence type="ECO:0008006" key="8">
    <source>
        <dbReference type="Google" id="ProtNLM"/>
    </source>
</evidence>
<feature type="region of interest" description="Disordered" evidence="5">
    <location>
        <begin position="586"/>
        <end position="780"/>
    </location>
</feature>
<feature type="compositionally biased region" description="Polar residues" evidence="5">
    <location>
        <begin position="667"/>
        <end position="681"/>
    </location>
</feature>
<feature type="compositionally biased region" description="Polar residues" evidence="5">
    <location>
        <begin position="834"/>
        <end position="846"/>
    </location>
</feature>
<dbReference type="Pfam" id="PF11816">
    <property type="entry name" value="DUF3337"/>
    <property type="match status" value="2"/>
</dbReference>
<dbReference type="InterPro" id="IPR019775">
    <property type="entry name" value="WD40_repeat_CS"/>
</dbReference>
<evidence type="ECO:0000256" key="4">
    <source>
        <dbReference type="PROSITE-ProRule" id="PRU00221"/>
    </source>
</evidence>
<organism evidence="6 7">
    <name type="scientific">Entomortierella chlamydospora</name>
    <dbReference type="NCBI Taxonomy" id="101097"/>
    <lineage>
        <taxon>Eukaryota</taxon>
        <taxon>Fungi</taxon>
        <taxon>Fungi incertae sedis</taxon>
        <taxon>Mucoromycota</taxon>
        <taxon>Mortierellomycotina</taxon>
        <taxon>Mortierellomycetes</taxon>
        <taxon>Mortierellales</taxon>
        <taxon>Mortierellaceae</taxon>
        <taxon>Entomortierella</taxon>
    </lineage>
</organism>
<feature type="compositionally biased region" description="Basic and acidic residues" evidence="5">
    <location>
        <begin position="1049"/>
        <end position="1061"/>
    </location>
</feature>
<dbReference type="SUPFAM" id="SSF50978">
    <property type="entry name" value="WD40 repeat-like"/>
    <property type="match status" value="1"/>
</dbReference>
<dbReference type="GO" id="GO:0043130">
    <property type="term" value="F:ubiquitin binding"/>
    <property type="evidence" value="ECO:0007669"/>
    <property type="project" value="TreeGrafter"/>
</dbReference>
<keyword evidence="3" id="KW-0677">Repeat</keyword>
<evidence type="ECO:0000256" key="1">
    <source>
        <dbReference type="ARBA" id="ARBA00006917"/>
    </source>
</evidence>
<keyword evidence="7" id="KW-1185">Reference proteome</keyword>
<feature type="compositionally biased region" description="Polar residues" evidence="5">
    <location>
        <begin position="586"/>
        <end position="623"/>
    </location>
</feature>
<dbReference type="PANTHER" id="PTHR19862:SF14">
    <property type="entry name" value="WD REPEAT-CONTAINING PROTEIN 48"/>
    <property type="match status" value="1"/>
</dbReference>
<dbReference type="InterPro" id="IPR020472">
    <property type="entry name" value="WD40_PAC1"/>
</dbReference>
<feature type="compositionally biased region" description="Polar residues" evidence="5">
    <location>
        <begin position="1000"/>
        <end position="1039"/>
    </location>
</feature>
<feature type="region of interest" description="Disordered" evidence="5">
    <location>
        <begin position="799"/>
        <end position="818"/>
    </location>
</feature>
<dbReference type="PRINTS" id="PR00320">
    <property type="entry name" value="GPROTEINBRPT"/>
</dbReference>
<accession>A0A9P6N2X5</accession>
<name>A0A9P6N2X5_9FUNG</name>